<dbReference type="Proteomes" id="UP000018817">
    <property type="component" value="Unassembled WGS sequence"/>
</dbReference>
<dbReference type="SUPFAM" id="SSF56349">
    <property type="entry name" value="DNA breaking-rejoining enzymes"/>
    <property type="match status" value="1"/>
</dbReference>
<dbReference type="InterPro" id="IPR011010">
    <property type="entry name" value="DNA_brk_join_enz"/>
</dbReference>
<evidence type="ECO:0008006" key="4">
    <source>
        <dbReference type="Google" id="ProtNLM"/>
    </source>
</evidence>
<protein>
    <recommendedName>
        <fullName evidence="4">Tyr recombinase domain-containing protein</fullName>
    </recommendedName>
</protein>
<proteinExistence type="predicted"/>
<dbReference type="PANTHER" id="PTHR34605:SF4">
    <property type="entry name" value="DNA ADENINE METHYLTRANSFERASE"/>
    <property type="match status" value="1"/>
</dbReference>
<dbReference type="VEuPathDB" id="FungiDB:PPTG_24862"/>
<gene>
    <name evidence="2" type="ORF">PPTG_24862</name>
</gene>
<sequence>GPVARDSSTGGTTHCIKAVDVILRNRHGVIIEPGSVAAHSVEILYRSHKGDQVRQGTVIRHYRSGESHLCPVIAAETCLRVRPRWLHGGRRLGPFLTSVNATSTIKKSEVAILIKQVARTQGLDPSNYACHSMRIGGACALLAAGKRETVIRLMGRCGMAGMRRIATTGSLSVLPDTTCRVLVIKGNADHETKTSYSTRSRS</sequence>
<dbReference type="RefSeq" id="XP_008917014.1">
    <property type="nucleotide sequence ID" value="XM_008918766.1"/>
</dbReference>
<reference evidence="2 3" key="2">
    <citation type="submission" date="2013-11" db="EMBL/GenBank/DDBJ databases">
        <title>The Genome Sequence of Phytophthora parasitica INRA-310.</title>
        <authorList>
            <consortium name="The Broad Institute Genomics Platform"/>
            <person name="Russ C."/>
            <person name="Tyler B."/>
            <person name="Panabieres F."/>
            <person name="Shan W."/>
            <person name="Tripathy S."/>
            <person name="Grunwald N."/>
            <person name="Machado M."/>
            <person name="Johnson C.S."/>
            <person name="Arredondo F."/>
            <person name="Hong C."/>
            <person name="Coffey M."/>
            <person name="Young S.K."/>
            <person name="Zeng Q."/>
            <person name="Gargeya S."/>
            <person name="Fitzgerald M."/>
            <person name="Abouelleil A."/>
            <person name="Alvarado L."/>
            <person name="Chapman S.B."/>
            <person name="Gainer-Dewar J."/>
            <person name="Goldberg J."/>
            <person name="Griggs A."/>
            <person name="Gujja S."/>
            <person name="Hansen M."/>
            <person name="Howarth C."/>
            <person name="Imamovic A."/>
            <person name="Ireland A."/>
            <person name="Larimer J."/>
            <person name="McCowan C."/>
            <person name="Murphy C."/>
            <person name="Pearson M."/>
            <person name="Poon T.W."/>
            <person name="Priest M."/>
            <person name="Roberts A."/>
            <person name="Saif S."/>
            <person name="Shea T."/>
            <person name="Sykes S."/>
            <person name="Wortman J."/>
            <person name="Nusbaum C."/>
            <person name="Birren B."/>
        </authorList>
    </citation>
    <scope>NUCLEOTIDE SEQUENCE [LARGE SCALE GENOMIC DNA]</scope>
    <source>
        <strain evidence="2 3">INRA-310</strain>
    </source>
</reference>
<dbReference type="AlphaFoldDB" id="W2PAJ7"/>
<evidence type="ECO:0000256" key="1">
    <source>
        <dbReference type="ARBA" id="ARBA00023172"/>
    </source>
</evidence>
<dbReference type="GO" id="GO:0003677">
    <property type="term" value="F:DNA binding"/>
    <property type="evidence" value="ECO:0007669"/>
    <property type="project" value="InterPro"/>
</dbReference>
<dbReference type="GO" id="GO:0006310">
    <property type="term" value="P:DNA recombination"/>
    <property type="evidence" value="ECO:0007669"/>
    <property type="project" value="UniProtKB-KW"/>
</dbReference>
<accession>W2PAJ7</accession>
<dbReference type="OrthoDB" id="123193at2759"/>
<reference evidence="3" key="1">
    <citation type="submission" date="2011-12" db="EMBL/GenBank/DDBJ databases">
        <authorList>
            <consortium name="The Broad Institute Genome Sequencing Platform"/>
            <person name="Russ C."/>
            <person name="Tyler B."/>
            <person name="Panabieres F."/>
            <person name="Shan W."/>
            <person name="Tripathy S."/>
            <person name="Grunwald N."/>
            <person name="Machado M."/>
            <person name="Young S.K."/>
            <person name="Zeng Q."/>
            <person name="Gargeya S."/>
            <person name="Fitzgerald M."/>
            <person name="Haas B."/>
            <person name="Abouelleil A."/>
            <person name="Alvarado L."/>
            <person name="Arachchi H.M."/>
            <person name="Berlin A."/>
            <person name="Chapman S.B."/>
            <person name="Gearin G."/>
            <person name="Goldberg J."/>
            <person name="Griggs A."/>
            <person name="Gujja S."/>
            <person name="Hansen M."/>
            <person name="Heiman D."/>
            <person name="Howarth C."/>
            <person name="Larimer J."/>
            <person name="Lui A."/>
            <person name="MacDonald P.J.P."/>
            <person name="McCowen C."/>
            <person name="Montmayeur A."/>
            <person name="Murphy C."/>
            <person name="Neiman D."/>
            <person name="Pearson M."/>
            <person name="Priest M."/>
            <person name="Roberts A."/>
            <person name="Saif S."/>
            <person name="Shea T."/>
            <person name="Sisk P."/>
            <person name="Stolte C."/>
            <person name="Sykes S."/>
            <person name="Wortman J."/>
            <person name="Nusbaum C."/>
            <person name="Birren B."/>
        </authorList>
    </citation>
    <scope>NUCLEOTIDE SEQUENCE [LARGE SCALE GENOMIC DNA]</scope>
    <source>
        <strain evidence="3">INRA-310</strain>
    </source>
</reference>
<name>W2PAJ7_PHYN3</name>
<dbReference type="PANTHER" id="PTHR34605">
    <property type="entry name" value="PHAGE_INTEGRASE DOMAIN-CONTAINING PROTEIN"/>
    <property type="match status" value="1"/>
</dbReference>
<dbReference type="InterPro" id="IPR052925">
    <property type="entry name" value="Phage_Integrase-like_Recomb"/>
</dbReference>
<dbReference type="GO" id="GO:0015074">
    <property type="term" value="P:DNA integration"/>
    <property type="evidence" value="ECO:0007669"/>
    <property type="project" value="InterPro"/>
</dbReference>
<dbReference type="EMBL" id="KI669863">
    <property type="protein sequence ID" value="ETM97690.1"/>
    <property type="molecule type" value="Genomic_DNA"/>
</dbReference>
<evidence type="ECO:0000313" key="3">
    <source>
        <dbReference type="Proteomes" id="UP000018817"/>
    </source>
</evidence>
<dbReference type="Gene3D" id="1.10.443.10">
    <property type="entry name" value="Intergrase catalytic core"/>
    <property type="match status" value="1"/>
</dbReference>
<dbReference type="GeneID" id="20193461"/>
<organism evidence="2 3">
    <name type="scientific">Phytophthora nicotianae (strain INRA-310)</name>
    <name type="common">Phytophthora parasitica</name>
    <dbReference type="NCBI Taxonomy" id="761204"/>
    <lineage>
        <taxon>Eukaryota</taxon>
        <taxon>Sar</taxon>
        <taxon>Stramenopiles</taxon>
        <taxon>Oomycota</taxon>
        <taxon>Peronosporomycetes</taxon>
        <taxon>Peronosporales</taxon>
        <taxon>Peronosporaceae</taxon>
        <taxon>Phytophthora</taxon>
    </lineage>
</organism>
<feature type="non-terminal residue" evidence="2">
    <location>
        <position position="1"/>
    </location>
</feature>
<keyword evidence="1" id="KW-0233">DNA recombination</keyword>
<dbReference type="InterPro" id="IPR013762">
    <property type="entry name" value="Integrase-like_cat_sf"/>
</dbReference>
<evidence type="ECO:0000313" key="2">
    <source>
        <dbReference type="EMBL" id="ETM97690.1"/>
    </source>
</evidence>